<accession>A0ABN8RQW1</accession>
<evidence type="ECO:0000313" key="2">
    <source>
        <dbReference type="EMBL" id="CAH3181211.1"/>
    </source>
</evidence>
<dbReference type="Proteomes" id="UP001159427">
    <property type="component" value="Unassembled WGS sequence"/>
</dbReference>
<evidence type="ECO:0000313" key="3">
    <source>
        <dbReference type="Proteomes" id="UP001159427"/>
    </source>
</evidence>
<feature type="region of interest" description="Disordered" evidence="1">
    <location>
        <begin position="87"/>
        <end position="117"/>
    </location>
</feature>
<gene>
    <name evidence="2" type="ORF">PEVE_00013313</name>
</gene>
<evidence type="ECO:0000256" key="1">
    <source>
        <dbReference type="SAM" id="MobiDB-lite"/>
    </source>
</evidence>
<sequence>MDQKLEILNYINDERLDLEELAETEGTLYETIAALPDGGLSTVIENYLSAVERTEDLLQQLDELEDKFVSCQPSLCWCCCTMPKRSPAKRDFRDYGDNGGRNTKKSEEGVSSSSSNVDEELDTRFVYIERKVVHFKIPEEEDQEGDEECCQWIYACSCN</sequence>
<reference evidence="2 3" key="1">
    <citation type="submission" date="2022-05" db="EMBL/GenBank/DDBJ databases">
        <authorList>
            <consortium name="Genoscope - CEA"/>
            <person name="William W."/>
        </authorList>
    </citation>
    <scope>NUCLEOTIDE SEQUENCE [LARGE SCALE GENOMIC DNA]</scope>
</reference>
<name>A0ABN8RQW1_9CNID</name>
<protein>
    <submittedName>
        <fullName evidence="2">Uncharacterized protein</fullName>
    </submittedName>
</protein>
<proteinExistence type="predicted"/>
<comment type="caution">
    <text evidence="2">The sequence shown here is derived from an EMBL/GenBank/DDBJ whole genome shotgun (WGS) entry which is preliminary data.</text>
</comment>
<organism evidence="2 3">
    <name type="scientific">Porites evermanni</name>
    <dbReference type="NCBI Taxonomy" id="104178"/>
    <lineage>
        <taxon>Eukaryota</taxon>
        <taxon>Metazoa</taxon>
        <taxon>Cnidaria</taxon>
        <taxon>Anthozoa</taxon>
        <taxon>Hexacorallia</taxon>
        <taxon>Scleractinia</taxon>
        <taxon>Fungiina</taxon>
        <taxon>Poritidae</taxon>
        <taxon>Porites</taxon>
    </lineage>
</organism>
<keyword evidence="3" id="KW-1185">Reference proteome</keyword>
<dbReference type="EMBL" id="CALNXI010001997">
    <property type="protein sequence ID" value="CAH3181211.1"/>
    <property type="molecule type" value="Genomic_DNA"/>
</dbReference>